<feature type="transmembrane region" description="Helical" evidence="8">
    <location>
        <begin position="287"/>
        <end position="309"/>
    </location>
</feature>
<dbReference type="EMBL" id="JBFOLJ010000008">
    <property type="protein sequence ID" value="KAL2515766.1"/>
    <property type="molecule type" value="Genomic_DNA"/>
</dbReference>
<organism evidence="10 11">
    <name type="scientific">Forsythia ovata</name>
    <dbReference type="NCBI Taxonomy" id="205694"/>
    <lineage>
        <taxon>Eukaryota</taxon>
        <taxon>Viridiplantae</taxon>
        <taxon>Streptophyta</taxon>
        <taxon>Embryophyta</taxon>
        <taxon>Tracheophyta</taxon>
        <taxon>Spermatophyta</taxon>
        <taxon>Magnoliopsida</taxon>
        <taxon>eudicotyledons</taxon>
        <taxon>Gunneridae</taxon>
        <taxon>Pentapetalae</taxon>
        <taxon>asterids</taxon>
        <taxon>lamiids</taxon>
        <taxon>Lamiales</taxon>
        <taxon>Oleaceae</taxon>
        <taxon>Forsythieae</taxon>
        <taxon>Forsythia</taxon>
    </lineage>
</organism>
<evidence type="ECO:0000313" key="10">
    <source>
        <dbReference type="EMBL" id="KAL2515766.1"/>
    </source>
</evidence>
<dbReference type="Pfam" id="PF04535">
    <property type="entry name" value="CASP_dom"/>
    <property type="match status" value="1"/>
</dbReference>
<name>A0ABD1TSS2_9LAMI</name>
<reference evidence="11" key="1">
    <citation type="submission" date="2024-07" db="EMBL/GenBank/DDBJ databases">
        <title>Two chromosome-level genome assemblies of Korean endemic species Abeliophyllum distichum and Forsythia ovata (Oleaceae).</title>
        <authorList>
            <person name="Jang H."/>
        </authorList>
    </citation>
    <scope>NUCLEOTIDE SEQUENCE [LARGE SCALE GENOMIC DNA]</scope>
</reference>
<dbReference type="PANTHER" id="PTHR33573:SF50">
    <property type="entry name" value="CASP-LIKE PROTEIN 4A3"/>
    <property type="match status" value="1"/>
</dbReference>
<dbReference type="AlphaFoldDB" id="A0ABD1TSS2"/>
<keyword evidence="7 8" id="KW-0472">Membrane</keyword>
<dbReference type="PANTHER" id="PTHR33573">
    <property type="entry name" value="CASP-LIKE PROTEIN 4A4"/>
    <property type="match status" value="1"/>
</dbReference>
<evidence type="ECO:0000256" key="7">
    <source>
        <dbReference type="ARBA" id="ARBA00023136"/>
    </source>
</evidence>
<feature type="transmembrane region" description="Helical" evidence="8">
    <location>
        <begin position="206"/>
        <end position="230"/>
    </location>
</feature>
<comment type="similarity">
    <text evidence="2 8">Belongs to the Casparian strip membrane proteins (CASP) family.</text>
</comment>
<evidence type="ECO:0000256" key="2">
    <source>
        <dbReference type="ARBA" id="ARBA00007651"/>
    </source>
</evidence>
<evidence type="ECO:0000313" key="11">
    <source>
        <dbReference type="Proteomes" id="UP001604277"/>
    </source>
</evidence>
<comment type="caution">
    <text evidence="8">Lacks conserved residue(s) required for the propagation of feature annotation.</text>
</comment>
<comment type="subcellular location">
    <subcellularLocation>
        <location evidence="1 8">Cell membrane</location>
        <topology evidence="1 8">Multi-pass membrane protein</topology>
    </subcellularLocation>
</comment>
<comment type="subunit">
    <text evidence="3 8">Homodimer and heterodimers.</text>
</comment>
<evidence type="ECO:0000256" key="6">
    <source>
        <dbReference type="ARBA" id="ARBA00022989"/>
    </source>
</evidence>
<evidence type="ECO:0000256" key="3">
    <source>
        <dbReference type="ARBA" id="ARBA00011489"/>
    </source>
</evidence>
<dbReference type="GO" id="GO:0005886">
    <property type="term" value="C:plasma membrane"/>
    <property type="evidence" value="ECO:0007669"/>
    <property type="project" value="UniProtKB-SubCell"/>
</dbReference>
<dbReference type="InterPro" id="IPR006702">
    <property type="entry name" value="CASP_dom"/>
</dbReference>
<evidence type="ECO:0000256" key="4">
    <source>
        <dbReference type="ARBA" id="ARBA00022475"/>
    </source>
</evidence>
<dbReference type="Proteomes" id="UP001604277">
    <property type="component" value="Unassembled WGS sequence"/>
</dbReference>
<keyword evidence="6 8" id="KW-1133">Transmembrane helix</keyword>
<sequence>MIRGIMEVIELWLLLISTIPRFHRRLENPIYRRVLRLLEGRNGGLGPIRKSPSWKNLTSRRVKGKSGEITPLRRSPCQRILISRRRTNGVLVVHHVSGINRYVRDEPPPGVTKVGKVGRRHWWARRGVRWREASAGEDEVDGERQSRAAVESILKRSKAELKVKKVALVFRVFEVIACLTSFSVMAADKTQGWSGDSFDRYKEYRYCLFVNIIGFVYSGFQAFDLAYHLVTGMHVVSDYLRYHFNFSMDQILSYLLMSASSSAATRVDDWILNWGQDQFTLMASASVGMSFVAFLAFAISSLISGYNICNRDST</sequence>
<evidence type="ECO:0000256" key="1">
    <source>
        <dbReference type="ARBA" id="ARBA00004651"/>
    </source>
</evidence>
<comment type="caution">
    <text evidence="10">The sequence shown here is derived from an EMBL/GenBank/DDBJ whole genome shotgun (WGS) entry which is preliminary data.</text>
</comment>
<accession>A0ABD1TSS2</accession>
<evidence type="ECO:0000259" key="9">
    <source>
        <dbReference type="Pfam" id="PF04535"/>
    </source>
</evidence>
<protein>
    <recommendedName>
        <fullName evidence="8">CASP-like protein</fullName>
    </recommendedName>
</protein>
<evidence type="ECO:0000256" key="8">
    <source>
        <dbReference type="RuleBase" id="RU361233"/>
    </source>
</evidence>
<proteinExistence type="inferred from homology"/>
<evidence type="ECO:0000256" key="5">
    <source>
        <dbReference type="ARBA" id="ARBA00022692"/>
    </source>
</evidence>
<feature type="domain" description="Casparian strip membrane protein" evidence="9">
    <location>
        <begin position="162"/>
        <end position="296"/>
    </location>
</feature>
<gene>
    <name evidence="10" type="ORF">Fot_29737</name>
</gene>
<keyword evidence="4 8" id="KW-1003">Cell membrane</keyword>
<keyword evidence="11" id="KW-1185">Reference proteome</keyword>
<keyword evidence="5 8" id="KW-0812">Transmembrane</keyword>